<dbReference type="InterPro" id="IPR010496">
    <property type="entry name" value="AL/BT2_dom"/>
</dbReference>
<feature type="region of interest" description="Disordered" evidence="1">
    <location>
        <begin position="119"/>
        <end position="155"/>
    </location>
</feature>
<organism evidence="3 4">
    <name type="scientific">Fodinibius roseus</name>
    <dbReference type="NCBI Taxonomy" id="1194090"/>
    <lineage>
        <taxon>Bacteria</taxon>
        <taxon>Pseudomonadati</taxon>
        <taxon>Balneolota</taxon>
        <taxon>Balneolia</taxon>
        <taxon>Balneolales</taxon>
        <taxon>Balneolaceae</taxon>
        <taxon>Fodinibius</taxon>
    </lineage>
</organism>
<protein>
    <submittedName>
        <fullName evidence="3">PA14 domain-containing protein</fullName>
    </submittedName>
</protein>
<name>A0A1M5FX28_9BACT</name>
<dbReference type="Pfam" id="PF06439">
    <property type="entry name" value="3keto-disac_hyd"/>
    <property type="match status" value="1"/>
</dbReference>
<evidence type="ECO:0000259" key="2">
    <source>
        <dbReference type="PROSITE" id="PS51820"/>
    </source>
</evidence>
<keyword evidence="4" id="KW-1185">Reference proteome</keyword>
<evidence type="ECO:0000313" key="3">
    <source>
        <dbReference type="EMBL" id="SHF96058.1"/>
    </source>
</evidence>
<dbReference type="GO" id="GO:0016787">
    <property type="term" value="F:hydrolase activity"/>
    <property type="evidence" value="ECO:0007669"/>
    <property type="project" value="InterPro"/>
</dbReference>
<dbReference type="STRING" id="1194090.SAMN05443144_1167"/>
<dbReference type="InterPro" id="IPR037524">
    <property type="entry name" value="PA14/GLEYA"/>
</dbReference>
<sequence length="599" mass="66266">MLICMILLFGLNHVTSGQQAPDPELSLQDLSAFEEPGQSWRVAGGVAASLDKANHLEVEPGTGILVNTPGDRQGRDLFTRLEHGDMDLELDVMMAKDSNSGIYLQGRYEVQLLDSWATQTPTSGDHGGLYERWDESRPEGQKGYQGHPPRQNASRAPGLWQHLEISFRAPRFDDEGNKVAHAQIIRATLNGVTIHEGLELRGPTRGAVGDGEVAQGPLRLQGDHGAVAFRNIKITRYDQPAPTVSGLEYNVYEGAFSEEPDPDTLSAMQSGSPELLTAQLGQLPDQFLLRYTGTLQNKSTGDYTFRLDAAGGGGLLRIDGEEVIPIDDNEGEVRLTEGEVSFELFYARQADWAEPNLVFSVSAAGLPSHMLSDSRLSGQQGPRPIYVEARDKPLLRSFMDLPAGERLTHAVSVSSPEKLHYTYDLNRGNLVQLWRGRFLDATPMWHNRGNGTSRPNGSLEHLLEDPSPAVNRLEDEQDAWTSDTTGTGYCSKGYTMDSNDNPTFVYEMYGTKVEDEIRVVSGGRGVRRTLDFSEPWDDLYVRLAAGDSITREEGDRYQVDDRSYYLEVDSGLDPFIRSTGSLQELLVPARSSVHYTILF</sequence>
<dbReference type="SUPFAM" id="SSF56988">
    <property type="entry name" value="Anthrax protective antigen"/>
    <property type="match status" value="1"/>
</dbReference>
<proteinExistence type="predicted"/>
<accession>A0A1M5FX28</accession>
<feature type="compositionally biased region" description="Basic and acidic residues" evidence="1">
    <location>
        <begin position="128"/>
        <end position="140"/>
    </location>
</feature>
<dbReference type="PROSITE" id="PS51820">
    <property type="entry name" value="PA14"/>
    <property type="match status" value="1"/>
</dbReference>
<evidence type="ECO:0000313" key="4">
    <source>
        <dbReference type="Proteomes" id="UP000184041"/>
    </source>
</evidence>
<dbReference type="Proteomes" id="UP000184041">
    <property type="component" value="Unassembled WGS sequence"/>
</dbReference>
<gene>
    <name evidence="3" type="ORF">SAMN05443144_1167</name>
</gene>
<dbReference type="AlphaFoldDB" id="A0A1M5FX28"/>
<reference evidence="3 4" key="1">
    <citation type="submission" date="2016-11" db="EMBL/GenBank/DDBJ databases">
        <authorList>
            <person name="Jaros S."/>
            <person name="Januszkiewicz K."/>
            <person name="Wedrychowicz H."/>
        </authorList>
    </citation>
    <scope>NUCLEOTIDE SEQUENCE [LARGE SCALE GENOMIC DNA]</scope>
    <source>
        <strain evidence="3 4">DSM 21986</strain>
    </source>
</reference>
<dbReference type="EMBL" id="FQUS01000016">
    <property type="protein sequence ID" value="SHF96058.1"/>
    <property type="molecule type" value="Genomic_DNA"/>
</dbReference>
<dbReference type="Gene3D" id="2.60.120.560">
    <property type="entry name" value="Exo-inulinase, domain 1"/>
    <property type="match status" value="1"/>
</dbReference>
<feature type="domain" description="PA14" evidence="2">
    <location>
        <begin position="242"/>
        <end position="375"/>
    </location>
</feature>
<evidence type="ECO:0000256" key="1">
    <source>
        <dbReference type="SAM" id="MobiDB-lite"/>
    </source>
</evidence>